<organism evidence="2 3">
    <name type="scientific">Phytohabitans aurantiacus</name>
    <dbReference type="NCBI Taxonomy" id="3016789"/>
    <lineage>
        <taxon>Bacteria</taxon>
        <taxon>Bacillati</taxon>
        <taxon>Actinomycetota</taxon>
        <taxon>Actinomycetes</taxon>
        <taxon>Micromonosporales</taxon>
        <taxon>Micromonosporaceae</taxon>
    </lineage>
</organism>
<dbReference type="InterPro" id="IPR050051">
    <property type="entry name" value="EccE_dom"/>
</dbReference>
<keyword evidence="3" id="KW-1185">Reference proteome</keyword>
<dbReference type="EMBL" id="BSDI01000025">
    <property type="protein sequence ID" value="GLH99586.1"/>
    <property type="molecule type" value="Genomic_DNA"/>
</dbReference>
<proteinExistence type="predicted"/>
<accession>A0ABQ5R072</accession>
<evidence type="ECO:0000259" key="1">
    <source>
        <dbReference type="Pfam" id="PF11203"/>
    </source>
</evidence>
<protein>
    <recommendedName>
        <fullName evidence="1">Type VII secretion system protein EccE domain-containing protein</fullName>
    </recommendedName>
</protein>
<dbReference type="Proteomes" id="UP001144280">
    <property type="component" value="Unassembled WGS sequence"/>
</dbReference>
<sequence>MATRFPVAPLVGAEVAAAGAALAYAAPSAWWSWAVLGAGAVTTTGALLARRSRRAKAPTPALRIRTVERGGLSVGVAQDTGGWFAVAELAPRLDLRPESAPLPPLAAVARVFADGRDPTAVQLVSHTIAAPSTLLPPESPVLESYQRLTAGESTVAHQVSWVCVRVDACDGAAVVARHGGDREAPARAAAAAILRVSRTLRVSGVSCRVLDARELGEALQLAGVGGVAGGMAEVCYGVDDVPSPLATAVATAPAAVATVATTIVSGPRGLRARRLVRVVAPERDVRLCDTAVQAGAIRAGVALTRLDGRQAPAAYAAGPTGAALPPSGGYAVAGAAAGLDPLDVPWHPVTQDAGEPAGPAASVGVLFGRDVDRRATVVRLFRPWPTEMVVIGGRATAQVLALRALAVGAQVCVRTARYAEWTALAQAARCPDRLVVGAEPPRVAAPYRPTLVVDDLDPDGATTRAPLGPWQARLTVATRLSPAGARRLAEAHLAVLHRIGEDEADVAARALGMTGDTPRALTRLPDDMVALVGGGVNSYTWLEATEWERTVTGAPAPLAPTAAVA</sequence>
<comment type="caution">
    <text evidence="2">The sequence shown here is derived from an EMBL/GenBank/DDBJ whole genome shotgun (WGS) entry which is preliminary data.</text>
</comment>
<evidence type="ECO:0000313" key="3">
    <source>
        <dbReference type="Proteomes" id="UP001144280"/>
    </source>
</evidence>
<evidence type="ECO:0000313" key="2">
    <source>
        <dbReference type="EMBL" id="GLH99586.1"/>
    </source>
</evidence>
<reference evidence="2" key="1">
    <citation type="submission" date="2022-12" db="EMBL/GenBank/DDBJ databases">
        <title>New Phytohabitans aurantiacus sp. RD004123 nov., an actinomycete isolated from soil.</title>
        <authorList>
            <person name="Triningsih D.W."/>
            <person name="Harunari E."/>
            <person name="Igarashi Y."/>
        </authorList>
    </citation>
    <scope>NUCLEOTIDE SEQUENCE</scope>
    <source>
        <strain evidence="2">RD004123</strain>
    </source>
</reference>
<feature type="domain" description="Type VII secretion system protein EccE" evidence="1">
    <location>
        <begin position="155"/>
        <end position="224"/>
    </location>
</feature>
<gene>
    <name evidence="2" type="ORF">Pa4123_48620</name>
</gene>
<dbReference type="Pfam" id="PF11203">
    <property type="entry name" value="EccE"/>
    <property type="match status" value="1"/>
</dbReference>
<name>A0ABQ5R072_9ACTN</name>